<keyword evidence="2" id="KW-1185">Reference proteome</keyword>
<organism evidence="1 2">
    <name type="scientific">Tetrahymena thermophila (strain SB210)</name>
    <dbReference type="NCBI Taxonomy" id="312017"/>
    <lineage>
        <taxon>Eukaryota</taxon>
        <taxon>Sar</taxon>
        <taxon>Alveolata</taxon>
        <taxon>Ciliophora</taxon>
        <taxon>Intramacronucleata</taxon>
        <taxon>Oligohymenophorea</taxon>
        <taxon>Hymenostomatida</taxon>
        <taxon>Tetrahymenina</taxon>
        <taxon>Tetrahymenidae</taxon>
        <taxon>Tetrahymena</taxon>
    </lineage>
</organism>
<dbReference type="EMBL" id="GG662667">
    <property type="protein sequence ID" value="EAR97210.2"/>
    <property type="molecule type" value="Genomic_DNA"/>
</dbReference>
<accession>I7LV49</accession>
<dbReference type="Proteomes" id="UP000009168">
    <property type="component" value="Unassembled WGS sequence"/>
</dbReference>
<sequence>MINNKAQKLLGVNNAEDFKVFSRKSITYNLIEDCGEYQVNEHYIQQVYQVEVLVLIIVLQII</sequence>
<dbReference type="GeneID" id="7832936"/>
<name>I7LV49_TETTS</name>
<evidence type="ECO:0000313" key="1">
    <source>
        <dbReference type="EMBL" id="EAR97210.2"/>
    </source>
</evidence>
<gene>
    <name evidence="1" type="ORF">TTHERM_00483420</name>
</gene>
<dbReference type="RefSeq" id="XP_001017455.2">
    <property type="nucleotide sequence ID" value="XM_001017455.2"/>
</dbReference>
<dbReference type="AlphaFoldDB" id="I7LV49"/>
<reference evidence="2" key="1">
    <citation type="journal article" date="2006" name="PLoS Biol.">
        <title>Macronuclear genome sequence of the ciliate Tetrahymena thermophila, a model eukaryote.</title>
        <authorList>
            <person name="Eisen J.A."/>
            <person name="Coyne R.S."/>
            <person name="Wu M."/>
            <person name="Wu D."/>
            <person name="Thiagarajan M."/>
            <person name="Wortman J.R."/>
            <person name="Badger J.H."/>
            <person name="Ren Q."/>
            <person name="Amedeo P."/>
            <person name="Jones K.M."/>
            <person name="Tallon L.J."/>
            <person name="Delcher A.L."/>
            <person name="Salzberg S.L."/>
            <person name="Silva J.C."/>
            <person name="Haas B.J."/>
            <person name="Majoros W.H."/>
            <person name="Farzad M."/>
            <person name="Carlton J.M."/>
            <person name="Smith R.K. Jr."/>
            <person name="Garg J."/>
            <person name="Pearlman R.E."/>
            <person name="Karrer K.M."/>
            <person name="Sun L."/>
            <person name="Manning G."/>
            <person name="Elde N.C."/>
            <person name="Turkewitz A.P."/>
            <person name="Asai D.J."/>
            <person name="Wilkes D.E."/>
            <person name="Wang Y."/>
            <person name="Cai H."/>
            <person name="Collins K."/>
            <person name="Stewart B.A."/>
            <person name="Lee S.R."/>
            <person name="Wilamowska K."/>
            <person name="Weinberg Z."/>
            <person name="Ruzzo W.L."/>
            <person name="Wloga D."/>
            <person name="Gaertig J."/>
            <person name="Frankel J."/>
            <person name="Tsao C.-C."/>
            <person name="Gorovsky M.A."/>
            <person name="Keeling P.J."/>
            <person name="Waller R.F."/>
            <person name="Patron N.J."/>
            <person name="Cherry J.M."/>
            <person name="Stover N.A."/>
            <person name="Krieger C.J."/>
            <person name="del Toro C."/>
            <person name="Ryder H.F."/>
            <person name="Williamson S.C."/>
            <person name="Barbeau R.A."/>
            <person name="Hamilton E.P."/>
            <person name="Orias E."/>
        </authorList>
    </citation>
    <scope>NUCLEOTIDE SEQUENCE [LARGE SCALE GENOMIC DNA]</scope>
    <source>
        <strain evidence="2">SB210</strain>
    </source>
</reference>
<evidence type="ECO:0000313" key="2">
    <source>
        <dbReference type="Proteomes" id="UP000009168"/>
    </source>
</evidence>
<protein>
    <submittedName>
        <fullName evidence="1">Uncharacterized protein</fullName>
    </submittedName>
</protein>
<dbReference type="InParanoid" id="I7LV49"/>
<proteinExistence type="predicted"/>
<dbReference type="KEGG" id="tet:TTHERM_00483420"/>